<dbReference type="EMBL" id="FPIP01000004">
    <property type="protein sequence ID" value="SFW34282.1"/>
    <property type="molecule type" value="Genomic_DNA"/>
</dbReference>
<feature type="transmembrane region" description="Helical" evidence="1">
    <location>
        <begin position="136"/>
        <end position="161"/>
    </location>
</feature>
<organism evidence="2 3">
    <name type="scientific">Ruminococcus flavefaciens</name>
    <dbReference type="NCBI Taxonomy" id="1265"/>
    <lineage>
        <taxon>Bacteria</taxon>
        <taxon>Bacillati</taxon>
        <taxon>Bacillota</taxon>
        <taxon>Clostridia</taxon>
        <taxon>Eubacteriales</taxon>
        <taxon>Oscillospiraceae</taxon>
        <taxon>Ruminococcus</taxon>
    </lineage>
</organism>
<sequence>MEKSRLKVINRDVIKYIIIFFMFWGHLFAWLSVGDTPPDGLFADCPFWQRIFIRLSLMTPPVMFFFIADGYKYTRSVKKYAQRLFIFACITQVPFTLLWGPITGWWGANIMFTLFFSLLALCAWESHFKLWQRIALIVLICGVTTALVSEWFIFGPLIVLGLHIFREKPKARLIWYACVWAVYILVSDIPLYFEGFSLIKLESTAMHIFDFAAAYALMTVFYNGRKGRFPKFSKWFFYIFYPAHLWLAVILRLVLK</sequence>
<dbReference type="Proteomes" id="UP000183461">
    <property type="component" value="Unassembled WGS sequence"/>
</dbReference>
<gene>
    <name evidence="2" type="ORF">SAMN02910280_1968</name>
</gene>
<evidence type="ECO:0000313" key="2">
    <source>
        <dbReference type="EMBL" id="SFW34282.1"/>
    </source>
</evidence>
<dbReference type="Pfam" id="PF05857">
    <property type="entry name" value="TraX"/>
    <property type="match status" value="1"/>
</dbReference>
<name>A0A1K1NFQ2_RUMFL</name>
<feature type="transmembrane region" description="Helical" evidence="1">
    <location>
        <begin position="12"/>
        <end position="31"/>
    </location>
</feature>
<feature type="transmembrane region" description="Helical" evidence="1">
    <location>
        <begin position="80"/>
        <end position="99"/>
    </location>
</feature>
<feature type="transmembrane region" description="Helical" evidence="1">
    <location>
        <begin position="173"/>
        <end position="193"/>
    </location>
</feature>
<reference evidence="2 3" key="1">
    <citation type="submission" date="2016-11" db="EMBL/GenBank/DDBJ databases">
        <authorList>
            <person name="Jaros S."/>
            <person name="Januszkiewicz K."/>
            <person name="Wedrychowicz H."/>
        </authorList>
    </citation>
    <scope>NUCLEOTIDE SEQUENCE [LARGE SCALE GENOMIC DNA]</scope>
    <source>
        <strain evidence="2 3">YL228</strain>
    </source>
</reference>
<dbReference type="InterPro" id="IPR008875">
    <property type="entry name" value="TraX"/>
</dbReference>
<dbReference type="AlphaFoldDB" id="A0A1K1NFQ2"/>
<feature type="transmembrane region" description="Helical" evidence="1">
    <location>
        <begin position="235"/>
        <end position="255"/>
    </location>
</feature>
<feature type="transmembrane region" description="Helical" evidence="1">
    <location>
        <begin position="205"/>
        <end position="223"/>
    </location>
</feature>
<feature type="transmembrane region" description="Helical" evidence="1">
    <location>
        <begin position="105"/>
        <end position="124"/>
    </location>
</feature>
<evidence type="ECO:0000256" key="1">
    <source>
        <dbReference type="SAM" id="Phobius"/>
    </source>
</evidence>
<accession>A0A1K1NFQ2</accession>
<keyword evidence="1" id="KW-1133">Transmembrane helix</keyword>
<protein>
    <submittedName>
        <fullName evidence="2">TraX protein</fullName>
    </submittedName>
</protein>
<keyword evidence="1" id="KW-0812">Transmembrane</keyword>
<dbReference type="RefSeq" id="WP_072300232.1">
    <property type="nucleotide sequence ID" value="NZ_FPIP01000004.1"/>
</dbReference>
<evidence type="ECO:0000313" key="3">
    <source>
        <dbReference type="Proteomes" id="UP000183461"/>
    </source>
</evidence>
<proteinExistence type="predicted"/>
<keyword evidence="1" id="KW-0472">Membrane</keyword>
<feature type="transmembrane region" description="Helical" evidence="1">
    <location>
        <begin position="51"/>
        <end position="68"/>
    </location>
</feature>